<sequence>MSANAKRITKERTPMTHQQTRPRSTTAMYLINEALSRVRMRSPQNRSEALRNSAGTRGARRIAMQARREQARAMGNWYRSV</sequence>
<organism evidence="2 3">
    <name type="scientific">Luedemannella helvata</name>
    <dbReference type="NCBI Taxonomy" id="349315"/>
    <lineage>
        <taxon>Bacteria</taxon>
        <taxon>Bacillati</taxon>
        <taxon>Actinomycetota</taxon>
        <taxon>Actinomycetes</taxon>
        <taxon>Micromonosporales</taxon>
        <taxon>Micromonosporaceae</taxon>
        <taxon>Luedemannella</taxon>
    </lineage>
</organism>
<feature type="region of interest" description="Disordered" evidence="1">
    <location>
        <begin position="40"/>
        <end position="60"/>
    </location>
</feature>
<name>A0ABP4XD48_9ACTN</name>
<evidence type="ECO:0000313" key="3">
    <source>
        <dbReference type="Proteomes" id="UP001500655"/>
    </source>
</evidence>
<evidence type="ECO:0000256" key="1">
    <source>
        <dbReference type="SAM" id="MobiDB-lite"/>
    </source>
</evidence>
<proteinExistence type="predicted"/>
<feature type="region of interest" description="Disordered" evidence="1">
    <location>
        <begin position="1"/>
        <end position="23"/>
    </location>
</feature>
<accession>A0ABP4XD48</accession>
<comment type="caution">
    <text evidence="2">The sequence shown here is derived from an EMBL/GenBank/DDBJ whole genome shotgun (WGS) entry which is preliminary data.</text>
</comment>
<keyword evidence="3" id="KW-1185">Reference proteome</keyword>
<gene>
    <name evidence="2" type="ORF">GCM10009681_52060</name>
</gene>
<dbReference type="EMBL" id="BAAALS010000037">
    <property type="protein sequence ID" value="GAA1774106.1"/>
    <property type="molecule type" value="Genomic_DNA"/>
</dbReference>
<protein>
    <submittedName>
        <fullName evidence="2">Uncharacterized protein</fullName>
    </submittedName>
</protein>
<reference evidence="3" key="1">
    <citation type="journal article" date="2019" name="Int. J. Syst. Evol. Microbiol.">
        <title>The Global Catalogue of Microorganisms (GCM) 10K type strain sequencing project: providing services to taxonomists for standard genome sequencing and annotation.</title>
        <authorList>
            <consortium name="The Broad Institute Genomics Platform"/>
            <consortium name="The Broad Institute Genome Sequencing Center for Infectious Disease"/>
            <person name="Wu L."/>
            <person name="Ma J."/>
        </authorList>
    </citation>
    <scope>NUCLEOTIDE SEQUENCE [LARGE SCALE GENOMIC DNA]</scope>
    <source>
        <strain evidence="3">JCM 13249</strain>
    </source>
</reference>
<dbReference type="Proteomes" id="UP001500655">
    <property type="component" value="Unassembled WGS sequence"/>
</dbReference>
<evidence type="ECO:0000313" key="2">
    <source>
        <dbReference type="EMBL" id="GAA1774106.1"/>
    </source>
</evidence>